<dbReference type="NCBIfam" id="TIGR01451">
    <property type="entry name" value="B_ant_repeat"/>
    <property type="match status" value="5"/>
</dbReference>
<dbReference type="Pfam" id="PF17210">
    <property type="entry name" value="SdrD_B"/>
    <property type="match status" value="1"/>
</dbReference>
<dbReference type="Pfam" id="PF01345">
    <property type="entry name" value="DUF11"/>
    <property type="match status" value="6"/>
</dbReference>
<keyword evidence="8" id="KW-1185">Reference proteome</keyword>
<feature type="domain" description="SD-repeat containing protein B" evidence="6">
    <location>
        <begin position="1417"/>
        <end position="1496"/>
    </location>
</feature>
<dbReference type="SUPFAM" id="SSF49401">
    <property type="entry name" value="Bacterial adhesins"/>
    <property type="match status" value="1"/>
</dbReference>
<dbReference type="InterPro" id="IPR033764">
    <property type="entry name" value="Sdr_B"/>
</dbReference>
<reference evidence="7 8" key="1">
    <citation type="submission" date="2017-05" db="EMBL/GenBank/DDBJ databases">
        <authorList>
            <person name="Varghese N."/>
            <person name="Submissions S."/>
        </authorList>
    </citation>
    <scope>NUCLEOTIDE SEQUENCE [LARGE SCALE GENOMIC DNA]</scope>
    <source>
        <strain evidence="7 8">DSM 25457</strain>
    </source>
</reference>
<sequence length="1534" mass="157358">MTLQNMFSRLMGRETSKSGARRETASRKPSHRNKKSRGLRMESLQKRELLASDLGAISGVAFIDADGDSTVDVGEQLLQNVDVSLYLDDGTTVGEVDGSDTLVGTLTTGADGAYRFTNLDGEDTVANDDAAEDLITTPTYLTSTGLYVLSFAAGAGGVEDDLGNPIAGVVLSDDVGVQVNDDNGVTAVTIDDFTTEQPSQPLLEDGETADTLADRTTNSSSGDLGASSGVVGQERDVQIIIDTGTGDNSQFRVDTTPGNQLFSIQNGLVTATTLVQYDGVDADGAGITLDTTGLGGINLSDDDDQAGLRFQIFGDTDVTGGFQIRVYDQSGNSATYTHDINAGLTEDLFVPFSAFVETGTMDYTDVGAIEAFVDSVTDPTTDLDVRVSVLESQRSNEVTANGAASIPLFLGGQIFVDNGGGTDSNEQDNGVLDAGEGAYLANLNTNNTGTDKVIVQLFDVDPSAGGETPIATTLVDISTDSNPGEYLFDTVGADPLGPGTYYVVIPETEFADDDSLAGYIGSSVDTPGNSGADVTNDDVDDDNDGVYVAGVGFISGAITLSIGDEPTSGNTNTTVDFGVVPTTDLRIDKTISAGDSNLVPGGTAVFTVTVENKGLNDATAVKVSDIVPDGLTITTIQDSGSNNVAFINEDSGGDTIRSFTIGDVDAGETVVYTITATVSGTITVDPINEVRVEGFEVEDDIDTVDADRGTGDPLQGALANNTAIESVDISLADLTVTKTDSLTTTTAGSQITYTIVVSNDAGADTANNVVALDTLPTGVTFVSGTVTVGDGTVTEITTGVDTGKIQATLGTLAPGASETFVIVVDIDADLDDANSPLTNSVTVTADNAAEQTDTDDTTVTREVDVTVGKVVVETRTPDDRTDGDDADDIIDSTDPYQVFAGGFVTYQITASNSGTSEARGVEVTDTLPAGLTYVTGSFDALASGVAAPAVSGQDLTFTIPNLAPGESQIFTFEVAVASDEFDPILNTATITTTDPESDATNNTGSVTIDPDPQIDLILDKSVGQTTVVPGSEQVVYTFVVSHDVDSISDAVNVDVTDLLPSGLSNAVISGTGITSSNFNSTTGAVLVEYASIPVGETRTFTVTADVDADVTGTIVNAAEVTVPGVTELDDTNNTDTVTVTADPEFDLTIDKSVNGTGTFGPLDTVTFTIVVSHDLNDDGTEADNGQSPSQATGVVLTDVLPTGLTFVSATAAGAATTPTSTAGGTIVFAEFDLAPGATRTYTITASVDDTAIGSLTNNASLVTDAGETETTNNSDSADVTIVPEANVRVSKTVSTTTAQTGSELTYTITVTNDGPSAAESVTAVDTLPTGVTFVSGTGPNGALTASGQTVTVNGGTLDASGTGSSFVFTIVATVNDGVTASQTNIVNVSTSTAETTTADNTASATTAIDQAINELSGTVFRDFDNDGLLNGMDSALEGIELLLTGGDLGTDGLRTVTDENGFYEFDDLIAGDYTVQRLDLPDYFNDGLEQAGTGATPADSVDSIMVSIGGTDGQSVPDNNFALVPYLSYKLCIL</sequence>
<evidence type="ECO:0000256" key="4">
    <source>
        <dbReference type="SAM" id="MobiDB-lite"/>
    </source>
</evidence>
<dbReference type="PANTHER" id="PTHR34819:SF3">
    <property type="entry name" value="CELL SURFACE PROTEIN"/>
    <property type="match status" value="1"/>
</dbReference>
<comment type="caution">
    <text evidence="7">The sequence shown here is derived from an EMBL/GenBank/DDBJ whole genome shotgun (WGS) entry which is preliminary data.</text>
</comment>
<evidence type="ECO:0000256" key="2">
    <source>
        <dbReference type="ARBA" id="ARBA00022525"/>
    </source>
</evidence>
<organism evidence="7 8">
    <name type="scientific">Neorhodopirellula lusitana</name>
    <dbReference type="NCBI Taxonomy" id="445327"/>
    <lineage>
        <taxon>Bacteria</taxon>
        <taxon>Pseudomonadati</taxon>
        <taxon>Planctomycetota</taxon>
        <taxon>Planctomycetia</taxon>
        <taxon>Pirellulales</taxon>
        <taxon>Pirellulaceae</taxon>
        <taxon>Neorhodopirellula</taxon>
    </lineage>
</organism>
<dbReference type="Gene3D" id="2.60.40.10">
    <property type="entry name" value="Immunoglobulins"/>
    <property type="match status" value="4"/>
</dbReference>
<feature type="compositionally biased region" description="Basic residues" evidence="4">
    <location>
        <begin position="28"/>
        <end position="38"/>
    </location>
</feature>
<evidence type="ECO:0000313" key="7">
    <source>
        <dbReference type="EMBL" id="SMP38433.1"/>
    </source>
</evidence>
<dbReference type="PANTHER" id="PTHR34819">
    <property type="entry name" value="LARGE CYSTEINE-RICH PERIPLASMIC PROTEIN OMCB"/>
    <property type="match status" value="1"/>
</dbReference>
<dbReference type="SUPFAM" id="SSF117074">
    <property type="entry name" value="Hypothetical protein PA1324"/>
    <property type="match status" value="2"/>
</dbReference>
<keyword evidence="3" id="KW-0732">Signal</keyword>
<feature type="domain" description="DUF11" evidence="5">
    <location>
        <begin position="1015"/>
        <end position="1139"/>
    </location>
</feature>
<comment type="subcellular location">
    <subcellularLocation>
        <location evidence="1">Secreted</location>
    </subcellularLocation>
</comment>
<feature type="domain" description="DUF11" evidence="5">
    <location>
        <begin position="733"/>
        <end position="858"/>
    </location>
</feature>
<dbReference type="InterPro" id="IPR008966">
    <property type="entry name" value="Adhesion_dom_sf"/>
</dbReference>
<evidence type="ECO:0000256" key="1">
    <source>
        <dbReference type="ARBA" id="ARBA00004613"/>
    </source>
</evidence>
<dbReference type="EMBL" id="FXUG01000001">
    <property type="protein sequence ID" value="SMP38433.1"/>
    <property type="molecule type" value="Genomic_DNA"/>
</dbReference>
<dbReference type="RefSeq" id="WP_283430396.1">
    <property type="nucleotide sequence ID" value="NZ_FXUG01000001.1"/>
</dbReference>
<feature type="domain" description="DUF11" evidence="5">
    <location>
        <begin position="1287"/>
        <end position="1405"/>
    </location>
</feature>
<feature type="compositionally biased region" description="Basic and acidic residues" evidence="4">
    <location>
        <begin position="11"/>
        <end position="26"/>
    </location>
</feature>
<dbReference type="Gene3D" id="2.60.40.740">
    <property type="match status" value="2"/>
</dbReference>
<evidence type="ECO:0000259" key="5">
    <source>
        <dbReference type="Pfam" id="PF01345"/>
    </source>
</evidence>
<evidence type="ECO:0000256" key="3">
    <source>
        <dbReference type="ARBA" id="ARBA00022729"/>
    </source>
</evidence>
<dbReference type="InterPro" id="IPR051172">
    <property type="entry name" value="Chlamydia_OmcB"/>
</dbReference>
<proteinExistence type="predicted"/>
<gene>
    <name evidence="7" type="ORF">SAMN06265222_101133</name>
</gene>
<feature type="domain" description="DUF11" evidence="5">
    <location>
        <begin position="1146"/>
        <end position="1279"/>
    </location>
</feature>
<keyword evidence="2" id="KW-0964">Secreted</keyword>
<evidence type="ECO:0000313" key="8">
    <source>
        <dbReference type="Proteomes" id="UP001158067"/>
    </source>
</evidence>
<dbReference type="InterPro" id="IPR001434">
    <property type="entry name" value="OmcB-like_DUF11"/>
</dbReference>
<feature type="region of interest" description="Disordered" evidence="4">
    <location>
        <begin position="1"/>
        <end position="42"/>
    </location>
</feature>
<feature type="domain" description="DUF11" evidence="5">
    <location>
        <begin position="892"/>
        <end position="1008"/>
    </location>
</feature>
<evidence type="ECO:0000259" key="6">
    <source>
        <dbReference type="Pfam" id="PF17210"/>
    </source>
</evidence>
<dbReference type="InterPro" id="IPR047589">
    <property type="entry name" value="DUF11_rpt"/>
</dbReference>
<feature type="domain" description="DUF11" evidence="5">
    <location>
        <begin position="584"/>
        <end position="698"/>
    </location>
</feature>
<dbReference type="Proteomes" id="UP001158067">
    <property type="component" value="Unassembled WGS sequence"/>
</dbReference>
<accession>A0ABY1PN13</accession>
<protein>
    <submittedName>
        <fullName evidence="7">Conserved repeat domain-containing protein</fullName>
    </submittedName>
</protein>
<dbReference type="InterPro" id="IPR013783">
    <property type="entry name" value="Ig-like_fold"/>
</dbReference>
<name>A0ABY1PN13_9BACT</name>